<gene>
    <name evidence="2" type="ORF">Pla144_40630</name>
</gene>
<name>A0A5C6CCS8_9BACT</name>
<evidence type="ECO:0000259" key="1">
    <source>
        <dbReference type="Pfam" id="PF06439"/>
    </source>
</evidence>
<evidence type="ECO:0000313" key="2">
    <source>
        <dbReference type="EMBL" id="TWU22603.1"/>
    </source>
</evidence>
<evidence type="ECO:0000313" key="3">
    <source>
        <dbReference type="Proteomes" id="UP000318437"/>
    </source>
</evidence>
<accession>A0A5C6CCS8</accession>
<feature type="domain" description="3-keto-alpha-glucoside-1,2-lyase/3-keto-2-hydroxy-glucal hydratase" evidence="1">
    <location>
        <begin position="74"/>
        <end position="271"/>
    </location>
</feature>
<proteinExistence type="predicted"/>
<keyword evidence="3" id="KW-1185">Reference proteome</keyword>
<organism evidence="2 3">
    <name type="scientific">Bythopirellula polymerisocia</name>
    <dbReference type="NCBI Taxonomy" id="2528003"/>
    <lineage>
        <taxon>Bacteria</taxon>
        <taxon>Pseudomonadati</taxon>
        <taxon>Planctomycetota</taxon>
        <taxon>Planctomycetia</taxon>
        <taxon>Pirellulales</taxon>
        <taxon>Lacipirellulaceae</taxon>
        <taxon>Bythopirellula</taxon>
    </lineage>
</organism>
<dbReference type="GO" id="GO:0016787">
    <property type="term" value="F:hydrolase activity"/>
    <property type="evidence" value="ECO:0007669"/>
    <property type="project" value="InterPro"/>
</dbReference>
<dbReference type="Pfam" id="PF06439">
    <property type="entry name" value="3keto-disac_hyd"/>
    <property type="match status" value="1"/>
</dbReference>
<sequence length="279" mass="30772">MLNTDCLNPIHMWTHKNRKFITMANDDPKKTHHQRSGSHRLGSQPTWLVIIALCCLSILCTQSPLIGADTGAGQELFSGTDLSGWHADVPELDKNSDVRSPFIVRDGMLVSLGTPGGHLITDAKFENYRLEVQYRFAAKPGNCGVLVHASVPRALYAMFPQSIEVQMQSGEAGDFWCIKEDINVPDMIARRGPRAKWGVDGDKARRIKNLTDGSENPPGEWNTLVIETVGNSIKVWVNGDLVNYGTDCTADKGQIALQAEGSEVEFRKVSLTPIDRLSE</sequence>
<dbReference type="Proteomes" id="UP000318437">
    <property type="component" value="Unassembled WGS sequence"/>
</dbReference>
<dbReference type="Gene3D" id="2.60.120.560">
    <property type="entry name" value="Exo-inulinase, domain 1"/>
    <property type="match status" value="1"/>
</dbReference>
<dbReference type="AlphaFoldDB" id="A0A5C6CCS8"/>
<dbReference type="EMBL" id="SJPS01000007">
    <property type="protein sequence ID" value="TWU22603.1"/>
    <property type="molecule type" value="Genomic_DNA"/>
</dbReference>
<dbReference type="InterPro" id="IPR010496">
    <property type="entry name" value="AL/BT2_dom"/>
</dbReference>
<comment type="caution">
    <text evidence="2">The sequence shown here is derived from an EMBL/GenBank/DDBJ whole genome shotgun (WGS) entry which is preliminary data.</text>
</comment>
<reference evidence="2 3" key="1">
    <citation type="submission" date="2019-02" db="EMBL/GenBank/DDBJ databases">
        <title>Deep-cultivation of Planctomycetes and their phenomic and genomic characterization uncovers novel biology.</title>
        <authorList>
            <person name="Wiegand S."/>
            <person name="Jogler M."/>
            <person name="Boedeker C."/>
            <person name="Pinto D."/>
            <person name="Vollmers J."/>
            <person name="Rivas-Marin E."/>
            <person name="Kohn T."/>
            <person name="Peeters S.H."/>
            <person name="Heuer A."/>
            <person name="Rast P."/>
            <person name="Oberbeckmann S."/>
            <person name="Bunk B."/>
            <person name="Jeske O."/>
            <person name="Meyerdierks A."/>
            <person name="Storesund J.E."/>
            <person name="Kallscheuer N."/>
            <person name="Luecker S."/>
            <person name="Lage O.M."/>
            <person name="Pohl T."/>
            <person name="Merkel B.J."/>
            <person name="Hornburger P."/>
            <person name="Mueller R.-W."/>
            <person name="Bruemmer F."/>
            <person name="Labrenz M."/>
            <person name="Spormann A.M."/>
            <person name="Op Den Camp H."/>
            <person name="Overmann J."/>
            <person name="Amann R."/>
            <person name="Jetten M.S.M."/>
            <person name="Mascher T."/>
            <person name="Medema M.H."/>
            <person name="Devos D.P."/>
            <person name="Kaster A.-K."/>
            <person name="Ovreas L."/>
            <person name="Rohde M."/>
            <person name="Galperin M.Y."/>
            <person name="Jogler C."/>
        </authorList>
    </citation>
    <scope>NUCLEOTIDE SEQUENCE [LARGE SCALE GENOMIC DNA]</scope>
    <source>
        <strain evidence="2 3">Pla144</strain>
    </source>
</reference>
<protein>
    <recommendedName>
        <fullName evidence="1">3-keto-alpha-glucoside-1,2-lyase/3-keto-2-hydroxy-glucal hydratase domain-containing protein</fullName>
    </recommendedName>
</protein>